<dbReference type="GO" id="GO:0016836">
    <property type="term" value="F:hydro-lyase activity"/>
    <property type="evidence" value="ECO:0007669"/>
    <property type="project" value="InterPro"/>
</dbReference>
<dbReference type="Gene3D" id="3.20.130.10">
    <property type="entry name" value="Fe-S hydro-lyase, tartrate dehydratase beta-type, catalytic domain"/>
    <property type="match status" value="1"/>
</dbReference>
<dbReference type="InterPro" id="IPR036660">
    <property type="entry name" value="Fe-S_hydroAse_TtdB_cat_sf"/>
</dbReference>
<dbReference type="Proteomes" id="UP000070163">
    <property type="component" value="Unassembled WGS sequence"/>
</dbReference>
<sequence length="76" mass="7743">IGKGGLSQSVAEGIGKLGCVYLSFTGGAGALAARSIESVEEVLWKDLGLAEAMWVLGVKDFGPLVVGVDTSGNNLY</sequence>
<accession>A0A133U5J1</accession>
<organism evidence="4 5">
    <name type="scientific">candidate division MSBL1 archaeon SCGC-AAA259A05</name>
    <dbReference type="NCBI Taxonomy" id="1698259"/>
    <lineage>
        <taxon>Archaea</taxon>
        <taxon>Methanobacteriati</taxon>
        <taxon>Methanobacteriota</taxon>
        <taxon>candidate division MSBL1</taxon>
    </lineage>
</organism>
<dbReference type="AlphaFoldDB" id="A0A133U5J1"/>
<keyword evidence="2" id="KW-0456">Lyase</keyword>
<dbReference type="EMBL" id="LHXJ01000078">
    <property type="protein sequence ID" value="KXA89455.1"/>
    <property type="molecule type" value="Genomic_DNA"/>
</dbReference>
<evidence type="ECO:0000259" key="3">
    <source>
        <dbReference type="Pfam" id="PF05683"/>
    </source>
</evidence>
<evidence type="ECO:0000313" key="5">
    <source>
        <dbReference type="Proteomes" id="UP000070163"/>
    </source>
</evidence>
<dbReference type="SUPFAM" id="SSF117457">
    <property type="entry name" value="FumA C-terminal domain-like"/>
    <property type="match status" value="1"/>
</dbReference>
<evidence type="ECO:0000256" key="2">
    <source>
        <dbReference type="ARBA" id="ARBA00023239"/>
    </source>
</evidence>
<dbReference type="PANTHER" id="PTHR43351">
    <property type="entry name" value="L(+)-TARTRATE DEHYDRATASE SUBUNIT BETA"/>
    <property type="match status" value="1"/>
</dbReference>
<name>A0A133U5J1_9EURY</name>
<dbReference type="InterPro" id="IPR004647">
    <property type="entry name" value="Fe-S_hydro-lyase_TtdB-typ_cat"/>
</dbReference>
<evidence type="ECO:0000256" key="1">
    <source>
        <dbReference type="ARBA" id="ARBA00008876"/>
    </source>
</evidence>
<comment type="caution">
    <text evidence="4">The sequence shown here is derived from an EMBL/GenBank/DDBJ whole genome shotgun (WGS) entry which is preliminary data.</text>
</comment>
<keyword evidence="5" id="KW-1185">Reference proteome</keyword>
<feature type="non-terminal residue" evidence="4">
    <location>
        <position position="1"/>
    </location>
</feature>
<dbReference type="PANTHER" id="PTHR43351:SF2">
    <property type="entry name" value="L(+)-TARTRATE DEHYDRATASE SUBUNIT BETA-RELATED"/>
    <property type="match status" value="1"/>
</dbReference>
<feature type="domain" description="Fe-S hydro-lyase tartrate dehydratase beta-type catalytic" evidence="3">
    <location>
        <begin position="1"/>
        <end position="76"/>
    </location>
</feature>
<dbReference type="Pfam" id="PF05683">
    <property type="entry name" value="Fumerase_C"/>
    <property type="match status" value="1"/>
</dbReference>
<protein>
    <submittedName>
        <fullName evidence="4">Fumarate hydratase</fullName>
    </submittedName>
</protein>
<comment type="similarity">
    <text evidence="1">Belongs to the class-I fumarase family.</text>
</comment>
<gene>
    <name evidence="4" type="ORF">AKJ57_05275</name>
</gene>
<evidence type="ECO:0000313" key="4">
    <source>
        <dbReference type="EMBL" id="KXA89455.1"/>
    </source>
</evidence>
<proteinExistence type="inferred from homology"/>
<reference evidence="4 5" key="1">
    <citation type="journal article" date="2016" name="Sci. Rep.">
        <title>Metabolic traits of an uncultured archaeal lineage -MSBL1- from brine pools of the Red Sea.</title>
        <authorList>
            <person name="Mwirichia R."/>
            <person name="Alam I."/>
            <person name="Rashid M."/>
            <person name="Vinu M."/>
            <person name="Ba-Alawi W."/>
            <person name="Anthony Kamau A."/>
            <person name="Kamanda Ngugi D."/>
            <person name="Goker M."/>
            <person name="Klenk H.P."/>
            <person name="Bajic V."/>
            <person name="Stingl U."/>
        </authorList>
    </citation>
    <scope>NUCLEOTIDE SEQUENCE [LARGE SCALE GENOMIC DNA]</scope>
    <source>
        <strain evidence="4">SCGC-AAA259A05</strain>
    </source>
</reference>